<dbReference type="PROSITE" id="PS00086">
    <property type="entry name" value="CYTOCHROME_P450"/>
    <property type="match status" value="1"/>
</dbReference>
<evidence type="ECO:0000313" key="4">
    <source>
        <dbReference type="Proteomes" id="UP001501588"/>
    </source>
</evidence>
<evidence type="ECO:0000313" key="3">
    <source>
        <dbReference type="EMBL" id="GAA0593973.1"/>
    </source>
</evidence>
<comment type="similarity">
    <text evidence="1 2">Belongs to the cytochrome P450 family.</text>
</comment>
<gene>
    <name evidence="3" type="ORF">GCM10009416_35430</name>
</gene>
<accession>A0ABP3QUR4</accession>
<dbReference type="RefSeq" id="WP_343896710.1">
    <property type="nucleotide sequence ID" value="NZ_BAAAFZ010000055.1"/>
</dbReference>
<keyword evidence="4" id="KW-1185">Reference proteome</keyword>
<dbReference type="Pfam" id="PF00067">
    <property type="entry name" value="p450"/>
    <property type="match status" value="1"/>
</dbReference>
<dbReference type="PANTHER" id="PTHR46696:SF1">
    <property type="entry name" value="CYTOCHROME P450 YJIB-RELATED"/>
    <property type="match status" value="1"/>
</dbReference>
<dbReference type="Gene3D" id="1.10.630.10">
    <property type="entry name" value="Cytochrome P450"/>
    <property type="match status" value="1"/>
</dbReference>
<evidence type="ECO:0000256" key="2">
    <source>
        <dbReference type="RuleBase" id="RU000461"/>
    </source>
</evidence>
<keyword evidence="2" id="KW-0479">Metal-binding</keyword>
<dbReference type="PANTHER" id="PTHR46696">
    <property type="entry name" value="P450, PUTATIVE (EUROFUNG)-RELATED"/>
    <property type="match status" value="1"/>
</dbReference>
<keyword evidence="2" id="KW-0408">Iron</keyword>
<name>A0ABP3QUR4_9PROT</name>
<keyword evidence="2" id="KW-0349">Heme</keyword>
<proteinExistence type="inferred from homology"/>
<dbReference type="InterPro" id="IPR001128">
    <property type="entry name" value="Cyt_P450"/>
</dbReference>
<keyword evidence="2" id="KW-0560">Oxidoreductase</keyword>
<comment type="caution">
    <text evidence="3">The sequence shown here is derived from an EMBL/GenBank/DDBJ whole genome shotgun (WGS) entry which is preliminary data.</text>
</comment>
<organism evidence="3 4">
    <name type="scientific">Craurococcus roseus</name>
    <dbReference type="NCBI Taxonomy" id="77585"/>
    <lineage>
        <taxon>Bacteria</taxon>
        <taxon>Pseudomonadati</taxon>
        <taxon>Pseudomonadota</taxon>
        <taxon>Alphaproteobacteria</taxon>
        <taxon>Acetobacterales</taxon>
        <taxon>Acetobacteraceae</taxon>
        <taxon>Craurococcus</taxon>
    </lineage>
</organism>
<keyword evidence="2" id="KW-0503">Monooxygenase</keyword>
<dbReference type="EMBL" id="BAAAFZ010000055">
    <property type="protein sequence ID" value="GAA0593973.1"/>
    <property type="molecule type" value="Genomic_DNA"/>
</dbReference>
<reference evidence="4" key="1">
    <citation type="journal article" date="2019" name="Int. J. Syst. Evol. Microbiol.">
        <title>The Global Catalogue of Microorganisms (GCM) 10K type strain sequencing project: providing services to taxonomists for standard genome sequencing and annotation.</title>
        <authorList>
            <consortium name="The Broad Institute Genomics Platform"/>
            <consortium name="The Broad Institute Genome Sequencing Center for Infectious Disease"/>
            <person name="Wu L."/>
            <person name="Ma J."/>
        </authorList>
    </citation>
    <scope>NUCLEOTIDE SEQUENCE [LARGE SCALE GENOMIC DNA]</scope>
    <source>
        <strain evidence="4">JCM 9933</strain>
    </source>
</reference>
<protein>
    <recommendedName>
        <fullName evidence="5">Cytochrome P450</fullName>
    </recommendedName>
</protein>
<evidence type="ECO:0000256" key="1">
    <source>
        <dbReference type="ARBA" id="ARBA00010617"/>
    </source>
</evidence>
<dbReference type="SUPFAM" id="SSF48264">
    <property type="entry name" value="Cytochrome P450"/>
    <property type="match status" value="1"/>
</dbReference>
<evidence type="ECO:0008006" key="5">
    <source>
        <dbReference type="Google" id="ProtNLM"/>
    </source>
</evidence>
<dbReference type="InterPro" id="IPR017972">
    <property type="entry name" value="Cyt_P450_CS"/>
</dbReference>
<dbReference type="Proteomes" id="UP001501588">
    <property type="component" value="Unassembled WGS sequence"/>
</dbReference>
<dbReference type="InterPro" id="IPR036396">
    <property type="entry name" value="Cyt_P450_sf"/>
</dbReference>
<sequence>MIGTADPLRPAGGGVKARLTDWALGQAPLAFRVLREVWPIPRGRGMALVTRHDDVRDVFLRDADFGVTYREKLDVIMGGEPFFLGMPDGETYRQAVGALRLAVPHEDIPARLAPAFERRAEEAVRGAGGRIEVVDALVRRVSFEVLLGYFGVAAPANGDLRVWATRLFEFQFADPGDDPALRAEVDDIAPRLRAHIDGLIRDRREAGQGGSDDVLGRCLALQAAGKPGFADAQIRSGLIGLVVGGPPQQPMIVPQALEQLLRRPDALAGAVAAARAGDDALVAGHVFEAMRFDPIAPALPRVAVRDCTIAAGTRRAAPIKAGTAVFVGLASAMRDGRRVSDPEAFDPRRPPHEFMHFGHGLHECFAAAINRTVLPLLLKPLLRRGVRRADGPEGRLRKRGPFAERLVVEFDRA</sequence>